<dbReference type="OrthoDB" id="4607453at2"/>
<proteinExistence type="inferred from homology"/>
<name>A0A372LYT3_9ACTN</name>
<dbReference type="InterPro" id="IPR009075">
    <property type="entry name" value="AcylCo_DH/oxidase_C"/>
</dbReference>
<evidence type="ECO:0000256" key="1">
    <source>
        <dbReference type="ARBA" id="ARBA00009347"/>
    </source>
</evidence>
<dbReference type="GO" id="GO:0033539">
    <property type="term" value="P:fatty acid beta-oxidation using acyl-CoA dehydrogenase"/>
    <property type="evidence" value="ECO:0007669"/>
    <property type="project" value="TreeGrafter"/>
</dbReference>
<evidence type="ECO:0000256" key="4">
    <source>
        <dbReference type="ARBA" id="ARBA00023002"/>
    </source>
</evidence>
<comment type="similarity">
    <text evidence="1">Belongs to the acyl-CoA dehydrogenase family.</text>
</comment>
<dbReference type="InterPro" id="IPR046373">
    <property type="entry name" value="Acyl-CoA_Oxase/DH_mid-dom_sf"/>
</dbReference>
<dbReference type="AlphaFoldDB" id="A0A372LYT3"/>
<evidence type="ECO:0000256" key="3">
    <source>
        <dbReference type="ARBA" id="ARBA00022827"/>
    </source>
</evidence>
<gene>
    <name evidence="6" type="ORF">DY218_27890</name>
</gene>
<dbReference type="GO" id="GO:0005737">
    <property type="term" value="C:cytoplasm"/>
    <property type="evidence" value="ECO:0007669"/>
    <property type="project" value="TreeGrafter"/>
</dbReference>
<sequence length="364" mass="38483">MSATPDEITDLFTGELSATVRRMGDGPVAGGAPPEELVQAREAVWEMLGDLGLLHRVTDGTETPQELVEIAELMGRSLYRSLYQDTAAAAELIAAHGTAPAHRGLLDAIADGSAAVALAPRSAGTDDPAVPGALRLSDASGVLRVSGSRRFVPAAHEAELLLVVGTVPDGIALALVPADEPGVTLRRQYEISRGDFHAVELTEVPVLGGRLLTTPAQAVTAWRRTVARTRVRQAASLTGLAQGALDLAVERVKQRAQFDQPLARHQTVAFTLAALSARITAVRVLVEETAHTLVQRPDDELAACQSLFLAAELARDCAAQSLHLHGAHGMTEDADIQLFFRRAAVEALLWGTPAQLRASAADLL</sequence>
<comment type="caution">
    <text evidence="6">The sequence shown here is derived from an EMBL/GenBank/DDBJ whole genome shotgun (WGS) entry which is preliminary data.</text>
</comment>
<protein>
    <submittedName>
        <fullName evidence="6">Acyl-CoA dehydrogenase</fullName>
    </submittedName>
</protein>
<evidence type="ECO:0000256" key="2">
    <source>
        <dbReference type="ARBA" id="ARBA00022630"/>
    </source>
</evidence>
<evidence type="ECO:0000313" key="6">
    <source>
        <dbReference type="EMBL" id="RFU83413.1"/>
    </source>
</evidence>
<keyword evidence="4" id="KW-0560">Oxidoreductase</keyword>
<dbReference type="Proteomes" id="UP000263094">
    <property type="component" value="Unassembled WGS sequence"/>
</dbReference>
<evidence type="ECO:0000313" key="7">
    <source>
        <dbReference type="Proteomes" id="UP000263094"/>
    </source>
</evidence>
<reference evidence="6 7" key="1">
    <citation type="submission" date="2018-08" db="EMBL/GenBank/DDBJ databases">
        <title>Isolation, diversity and antifungal activity of Actinobacteria from wheat.</title>
        <authorList>
            <person name="Han C."/>
        </authorList>
    </citation>
    <scope>NUCLEOTIDE SEQUENCE [LARGE SCALE GENOMIC DNA]</scope>
    <source>
        <strain evidence="6 7">NEAU-YY421</strain>
    </source>
</reference>
<feature type="domain" description="Acyl-CoA dehydrogenase/oxidase C-terminal" evidence="5">
    <location>
        <begin position="224"/>
        <end position="357"/>
    </location>
</feature>
<dbReference type="CDD" id="cd00567">
    <property type="entry name" value="ACAD"/>
    <property type="match status" value="1"/>
</dbReference>
<dbReference type="RefSeq" id="WP_128558897.1">
    <property type="nucleotide sequence ID" value="NZ_QUAK01000202.1"/>
</dbReference>
<dbReference type="GO" id="GO:0003995">
    <property type="term" value="F:acyl-CoA dehydrogenase activity"/>
    <property type="evidence" value="ECO:0007669"/>
    <property type="project" value="TreeGrafter"/>
</dbReference>
<evidence type="ECO:0000259" key="5">
    <source>
        <dbReference type="Pfam" id="PF00441"/>
    </source>
</evidence>
<dbReference type="InterPro" id="IPR050741">
    <property type="entry name" value="Acyl-CoA_dehydrogenase"/>
</dbReference>
<dbReference type="SUPFAM" id="SSF56645">
    <property type="entry name" value="Acyl-CoA dehydrogenase NM domain-like"/>
    <property type="match status" value="1"/>
</dbReference>
<dbReference type="Gene3D" id="1.20.140.10">
    <property type="entry name" value="Butyryl-CoA Dehydrogenase, subunit A, domain 3"/>
    <property type="match status" value="1"/>
</dbReference>
<keyword evidence="2" id="KW-0285">Flavoprotein</keyword>
<dbReference type="PANTHER" id="PTHR48083">
    <property type="entry name" value="MEDIUM-CHAIN SPECIFIC ACYL-COA DEHYDROGENASE, MITOCHONDRIAL-RELATED"/>
    <property type="match status" value="1"/>
</dbReference>
<dbReference type="SUPFAM" id="SSF47203">
    <property type="entry name" value="Acyl-CoA dehydrogenase C-terminal domain-like"/>
    <property type="match status" value="1"/>
</dbReference>
<dbReference type="InterPro" id="IPR009100">
    <property type="entry name" value="AcylCoA_DH/oxidase_NM_dom_sf"/>
</dbReference>
<organism evidence="6 7">
    <name type="scientific">Streptomyces triticagri</name>
    <dbReference type="NCBI Taxonomy" id="2293568"/>
    <lineage>
        <taxon>Bacteria</taxon>
        <taxon>Bacillati</taxon>
        <taxon>Actinomycetota</taxon>
        <taxon>Actinomycetes</taxon>
        <taxon>Kitasatosporales</taxon>
        <taxon>Streptomycetaceae</taxon>
        <taxon>Streptomyces</taxon>
    </lineage>
</organism>
<dbReference type="EMBL" id="QUAK01000202">
    <property type="protein sequence ID" value="RFU83413.1"/>
    <property type="molecule type" value="Genomic_DNA"/>
</dbReference>
<keyword evidence="3" id="KW-0274">FAD</keyword>
<accession>A0A372LYT3</accession>
<dbReference type="PANTHER" id="PTHR48083:SF2">
    <property type="entry name" value="MEDIUM-CHAIN SPECIFIC ACYL-COA DEHYDROGENASE, MITOCHONDRIAL"/>
    <property type="match status" value="1"/>
</dbReference>
<dbReference type="Gene3D" id="2.40.110.10">
    <property type="entry name" value="Butyryl-CoA Dehydrogenase, subunit A, domain 2"/>
    <property type="match status" value="1"/>
</dbReference>
<keyword evidence="7" id="KW-1185">Reference proteome</keyword>
<dbReference type="Pfam" id="PF00441">
    <property type="entry name" value="Acyl-CoA_dh_1"/>
    <property type="match status" value="1"/>
</dbReference>
<dbReference type="InterPro" id="IPR036250">
    <property type="entry name" value="AcylCo_DH-like_C"/>
</dbReference>